<keyword evidence="1" id="KW-0472">Membrane</keyword>
<accession>A0AAN9NZK6</accession>
<evidence type="ECO:0000256" key="1">
    <source>
        <dbReference type="SAM" id="Phobius"/>
    </source>
</evidence>
<proteinExistence type="predicted"/>
<gene>
    <name evidence="2" type="ORF">VNO80_00186</name>
</gene>
<protein>
    <submittedName>
        <fullName evidence="2">Uncharacterized protein</fullName>
    </submittedName>
</protein>
<keyword evidence="3" id="KW-1185">Reference proteome</keyword>
<dbReference type="EMBL" id="JAYMYR010000001">
    <property type="protein sequence ID" value="KAK7381640.1"/>
    <property type="molecule type" value="Genomic_DNA"/>
</dbReference>
<keyword evidence="1" id="KW-1133">Transmembrane helix</keyword>
<sequence>MGEKIIRLIIGIEMLFLKAKYKQTKKITVAYSVALILTYSTYISHYVGRRMIVEARVRSRRFVLCSFRCRFGVQT</sequence>
<evidence type="ECO:0000313" key="3">
    <source>
        <dbReference type="Proteomes" id="UP001374584"/>
    </source>
</evidence>
<evidence type="ECO:0000313" key="2">
    <source>
        <dbReference type="EMBL" id="KAK7381640.1"/>
    </source>
</evidence>
<name>A0AAN9NZK6_PHACN</name>
<keyword evidence="1" id="KW-0812">Transmembrane</keyword>
<feature type="transmembrane region" description="Helical" evidence="1">
    <location>
        <begin position="29"/>
        <end position="48"/>
    </location>
</feature>
<dbReference type="AlphaFoldDB" id="A0AAN9NZK6"/>
<organism evidence="2 3">
    <name type="scientific">Phaseolus coccineus</name>
    <name type="common">Scarlet runner bean</name>
    <name type="synonym">Phaseolus multiflorus</name>
    <dbReference type="NCBI Taxonomy" id="3886"/>
    <lineage>
        <taxon>Eukaryota</taxon>
        <taxon>Viridiplantae</taxon>
        <taxon>Streptophyta</taxon>
        <taxon>Embryophyta</taxon>
        <taxon>Tracheophyta</taxon>
        <taxon>Spermatophyta</taxon>
        <taxon>Magnoliopsida</taxon>
        <taxon>eudicotyledons</taxon>
        <taxon>Gunneridae</taxon>
        <taxon>Pentapetalae</taxon>
        <taxon>rosids</taxon>
        <taxon>fabids</taxon>
        <taxon>Fabales</taxon>
        <taxon>Fabaceae</taxon>
        <taxon>Papilionoideae</taxon>
        <taxon>50 kb inversion clade</taxon>
        <taxon>NPAAA clade</taxon>
        <taxon>indigoferoid/millettioid clade</taxon>
        <taxon>Phaseoleae</taxon>
        <taxon>Phaseolus</taxon>
    </lineage>
</organism>
<comment type="caution">
    <text evidence="2">The sequence shown here is derived from an EMBL/GenBank/DDBJ whole genome shotgun (WGS) entry which is preliminary data.</text>
</comment>
<dbReference type="Proteomes" id="UP001374584">
    <property type="component" value="Unassembled WGS sequence"/>
</dbReference>
<reference evidence="2 3" key="1">
    <citation type="submission" date="2024-01" db="EMBL/GenBank/DDBJ databases">
        <title>The genomes of 5 underutilized Papilionoideae crops provide insights into root nodulation and disease resistanc.</title>
        <authorList>
            <person name="Jiang F."/>
        </authorList>
    </citation>
    <scope>NUCLEOTIDE SEQUENCE [LARGE SCALE GENOMIC DNA]</scope>
    <source>
        <strain evidence="2">JINMINGXINNONG_FW02</strain>
        <tissue evidence="2">Leaves</tissue>
    </source>
</reference>